<dbReference type="Pfam" id="PF01527">
    <property type="entry name" value="HTH_Tnp_1"/>
    <property type="match status" value="1"/>
</dbReference>
<protein>
    <recommendedName>
        <fullName evidence="3">Transposase</fullName>
    </recommendedName>
</protein>
<dbReference type="InterPro" id="IPR009057">
    <property type="entry name" value="Homeodomain-like_sf"/>
</dbReference>
<evidence type="ECO:0008006" key="3">
    <source>
        <dbReference type="Google" id="ProtNLM"/>
    </source>
</evidence>
<dbReference type="EMBL" id="LT669839">
    <property type="protein sequence ID" value="SHD77692.1"/>
    <property type="molecule type" value="Genomic_DNA"/>
</dbReference>
<name>A0A1M4PQC4_9FIRM</name>
<proteinExistence type="predicted"/>
<reference evidence="1 2" key="1">
    <citation type="submission" date="2016-11" db="EMBL/GenBank/DDBJ databases">
        <authorList>
            <person name="Manzoor S."/>
        </authorList>
    </citation>
    <scope>NUCLEOTIDE SEQUENCE [LARGE SCALE GENOMIC DNA]</scope>
    <source>
        <strain evidence="1">Clostridium ultunense strain Esp</strain>
    </source>
</reference>
<organism evidence="1 2">
    <name type="scientific">[Clostridium] ultunense Esp</name>
    <dbReference type="NCBI Taxonomy" id="1288971"/>
    <lineage>
        <taxon>Bacteria</taxon>
        <taxon>Bacillati</taxon>
        <taxon>Bacillota</taxon>
        <taxon>Tissierellia</taxon>
        <taxon>Tissierellales</taxon>
        <taxon>Tepidimicrobiaceae</taxon>
        <taxon>Schnuerera</taxon>
    </lineage>
</organism>
<dbReference type="GO" id="GO:0003677">
    <property type="term" value="F:DNA binding"/>
    <property type="evidence" value="ECO:0007669"/>
    <property type="project" value="InterPro"/>
</dbReference>
<accession>A0A1M4PQC4</accession>
<sequence length="192" mass="22847">MYTLEEKKKAVDLYIQYDKQLLKTINTLGYLSRNSLRKWYYEFRDSGKFKSKYTRKQKYTKEQREKAIKYYFDHESNATKTIAALGYPCRAILKVWIDEKIPGQQKDCSYQKSLVEYNEEQKKSAVKKLLLREKSVKDIADDIGVDRVTLYNWKNQQLGKEATAIVKPRIDYQMIKKVLKWRLSALKSKFIG</sequence>
<evidence type="ECO:0000313" key="1">
    <source>
        <dbReference type="EMBL" id="SHD77692.1"/>
    </source>
</evidence>
<dbReference type="Gene3D" id="1.10.10.60">
    <property type="entry name" value="Homeodomain-like"/>
    <property type="match status" value="1"/>
</dbReference>
<dbReference type="GO" id="GO:0004803">
    <property type="term" value="F:transposase activity"/>
    <property type="evidence" value="ECO:0007669"/>
    <property type="project" value="InterPro"/>
</dbReference>
<dbReference type="InterPro" id="IPR002514">
    <property type="entry name" value="Transposase_8"/>
</dbReference>
<dbReference type="SUPFAM" id="SSF46689">
    <property type="entry name" value="Homeodomain-like"/>
    <property type="match status" value="1"/>
</dbReference>
<dbReference type="GO" id="GO:0006313">
    <property type="term" value="P:DNA transposition"/>
    <property type="evidence" value="ECO:0007669"/>
    <property type="project" value="InterPro"/>
</dbReference>
<keyword evidence="2" id="KW-1185">Reference proteome</keyword>
<dbReference type="Proteomes" id="UP000245423">
    <property type="component" value="Chromosome 1"/>
</dbReference>
<gene>
    <name evidence="1" type="ORF">CUESP1_2338</name>
</gene>
<evidence type="ECO:0000313" key="2">
    <source>
        <dbReference type="Proteomes" id="UP000245423"/>
    </source>
</evidence>
<dbReference type="AlphaFoldDB" id="A0A1M4PQC4"/>